<comment type="subcellular location">
    <subcellularLocation>
        <location evidence="1">Cytoplasm</location>
    </subcellularLocation>
</comment>
<keyword evidence="4" id="KW-0963">Cytoplasm</keyword>
<sequence length="158" mass="17430">MSEPCHEDGAVIELSEREWQQQVLAALQLDGQRLTAPRQAIVRWIAAQHTPFSAEALTAALSPQPASVGRATAYRAVEWLRDQGWLARVQTERGDYTYARTLPGHHHHAVCTRCGALLMFEGCAMIESLTSMLEAQGFQVQGHIVELFGLCATCQAKT</sequence>
<gene>
    <name evidence="13" type="ORF">A9Q02_17490</name>
</gene>
<proteinExistence type="inferred from homology"/>
<name>A0A2H3KKT2_9CHLR</name>
<evidence type="ECO:0000256" key="10">
    <source>
        <dbReference type="ARBA" id="ARBA00023163"/>
    </source>
</evidence>
<evidence type="ECO:0000313" key="13">
    <source>
        <dbReference type="EMBL" id="PDV97840.1"/>
    </source>
</evidence>
<evidence type="ECO:0000256" key="4">
    <source>
        <dbReference type="ARBA" id="ARBA00022490"/>
    </source>
</evidence>
<evidence type="ECO:0000256" key="8">
    <source>
        <dbReference type="ARBA" id="ARBA00023015"/>
    </source>
</evidence>
<feature type="binding site" evidence="11">
    <location>
        <position position="111"/>
    </location>
    <ligand>
        <name>Zn(2+)</name>
        <dbReference type="ChEBI" id="CHEBI:29105"/>
    </ligand>
</feature>
<keyword evidence="14" id="KW-1185">Reference proteome</keyword>
<dbReference type="InterPro" id="IPR043135">
    <property type="entry name" value="Fur_C"/>
</dbReference>
<dbReference type="Gene3D" id="3.30.1490.190">
    <property type="match status" value="1"/>
</dbReference>
<evidence type="ECO:0000256" key="11">
    <source>
        <dbReference type="PIRSR" id="PIRSR602481-1"/>
    </source>
</evidence>
<keyword evidence="10" id="KW-0804">Transcription</keyword>
<dbReference type="GO" id="GO:0005829">
    <property type="term" value="C:cytosol"/>
    <property type="evidence" value="ECO:0007669"/>
    <property type="project" value="TreeGrafter"/>
</dbReference>
<dbReference type="GO" id="GO:0000976">
    <property type="term" value="F:transcription cis-regulatory region binding"/>
    <property type="evidence" value="ECO:0007669"/>
    <property type="project" value="TreeGrafter"/>
</dbReference>
<evidence type="ECO:0000256" key="7">
    <source>
        <dbReference type="ARBA" id="ARBA00022833"/>
    </source>
</evidence>
<organism evidence="13 14">
    <name type="scientific">Candidatus Chloroploca asiatica</name>
    <dbReference type="NCBI Taxonomy" id="1506545"/>
    <lineage>
        <taxon>Bacteria</taxon>
        <taxon>Bacillati</taxon>
        <taxon>Chloroflexota</taxon>
        <taxon>Chloroflexia</taxon>
        <taxon>Chloroflexales</taxon>
        <taxon>Chloroflexineae</taxon>
        <taxon>Oscillochloridaceae</taxon>
        <taxon>Candidatus Chloroploca</taxon>
    </lineage>
</organism>
<keyword evidence="7 11" id="KW-0862">Zinc</keyword>
<comment type="cofactor">
    <cofactor evidence="11">
        <name>Zn(2+)</name>
        <dbReference type="ChEBI" id="CHEBI:29105"/>
    </cofactor>
    <text evidence="11">Binds 1 zinc ion per subunit.</text>
</comment>
<comment type="caution">
    <text evidence="13">The sequence shown here is derived from an EMBL/GenBank/DDBJ whole genome shotgun (WGS) entry which is preliminary data.</text>
</comment>
<feature type="binding site" evidence="11">
    <location>
        <position position="114"/>
    </location>
    <ligand>
        <name>Zn(2+)</name>
        <dbReference type="ChEBI" id="CHEBI:29105"/>
    </ligand>
</feature>
<evidence type="ECO:0000256" key="5">
    <source>
        <dbReference type="ARBA" id="ARBA00022491"/>
    </source>
</evidence>
<feature type="binding site" evidence="11">
    <location>
        <position position="154"/>
    </location>
    <ligand>
        <name>Zn(2+)</name>
        <dbReference type="ChEBI" id="CHEBI:29105"/>
    </ligand>
</feature>
<comment type="cofactor">
    <cofactor evidence="12">
        <name>Mn(2+)</name>
        <dbReference type="ChEBI" id="CHEBI:29035"/>
    </cofactor>
    <cofactor evidence="12">
        <name>Fe(2+)</name>
        <dbReference type="ChEBI" id="CHEBI:29033"/>
    </cofactor>
    <text evidence="12">Binds 1 Mn(2+) or Fe(2+) ion per subunit.</text>
</comment>
<keyword evidence="5" id="KW-0678">Repressor</keyword>
<evidence type="ECO:0000256" key="1">
    <source>
        <dbReference type="ARBA" id="ARBA00004496"/>
    </source>
</evidence>
<accession>A0A2H3KKT2</accession>
<dbReference type="InterPro" id="IPR036390">
    <property type="entry name" value="WH_DNA-bd_sf"/>
</dbReference>
<evidence type="ECO:0000256" key="3">
    <source>
        <dbReference type="ARBA" id="ARBA00011738"/>
    </source>
</evidence>
<evidence type="ECO:0000256" key="6">
    <source>
        <dbReference type="ARBA" id="ARBA00022723"/>
    </source>
</evidence>
<dbReference type="RefSeq" id="WP_097654108.1">
    <property type="nucleotide sequence ID" value="NZ_LYXE01000122.1"/>
</dbReference>
<dbReference type="Gene3D" id="1.10.10.10">
    <property type="entry name" value="Winged helix-like DNA-binding domain superfamily/Winged helix DNA-binding domain"/>
    <property type="match status" value="1"/>
</dbReference>
<reference evidence="13 14" key="1">
    <citation type="submission" date="2016-05" db="EMBL/GenBank/DDBJ databases">
        <authorList>
            <person name="Lavstsen T."/>
            <person name="Jespersen J.S."/>
        </authorList>
    </citation>
    <scope>NUCLEOTIDE SEQUENCE [LARGE SCALE GENOMIC DNA]</scope>
    <source>
        <strain evidence="13 14">B7-9</strain>
    </source>
</reference>
<feature type="binding site" evidence="12">
    <location>
        <position position="105"/>
    </location>
    <ligand>
        <name>Fe cation</name>
        <dbReference type="ChEBI" id="CHEBI:24875"/>
    </ligand>
</feature>
<dbReference type="PANTHER" id="PTHR33202:SF2">
    <property type="entry name" value="FERRIC UPTAKE REGULATION PROTEIN"/>
    <property type="match status" value="1"/>
</dbReference>
<dbReference type="GO" id="GO:1900376">
    <property type="term" value="P:regulation of secondary metabolite biosynthetic process"/>
    <property type="evidence" value="ECO:0007669"/>
    <property type="project" value="TreeGrafter"/>
</dbReference>
<dbReference type="GO" id="GO:0045892">
    <property type="term" value="P:negative regulation of DNA-templated transcription"/>
    <property type="evidence" value="ECO:0007669"/>
    <property type="project" value="TreeGrafter"/>
</dbReference>
<dbReference type="GO" id="GO:0008270">
    <property type="term" value="F:zinc ion binding"/>
    <property type="evidence" value="ECO:0007669"/>
    <property type="project" value="TreeGrafter"/>
</dbReference>
<dbReference type="PANTHER" id="PTHR33202">
    <property type="entry name" value="ZINC UPTAKE REGULATION PROTEIN"/>
    <property type="match status" value="1"/>
</dbReference>
<protein>
    <submittedName>
        <fullName evidence="13">Fur family transcriptional regulator</fullName>
    </submittedName>
</protein>
<keyword evidence="12" id="KW-0408">Iron</keyword>
<evidence type="ECO:0000256" key="9">
    <source>
        <dbReference type="ARBA" id="ARBA00023125"/>
    </source>
</evidence>
<dbReference type="CDD" id="cd07153">
    <property type="entry name" value="Fur_like"/>
    <property type="match status" value="1"/>
</dbReference>
<feature type="binding site" evidence="11">
    <location>
        <position position="151"/>
    </location>
    <ligand>
        <name>Zn(2+)</name>
        <dbReference type="ChEBI" id="CHEBI:29105"/>
    </ligand>
</feature>
<feature type="binding site" evidence="12">
    <location>
        <position position="143"/>
    </location>
    <ligand>
        <name>Fe cation</name>
        <dbReference type="ChEBI" id="CHEBI:24875"/>
    </ligand>
</feature>
<keyword evidence="8" id="KW-0805">Transcription regulation</keyword>
<evidence type="ECO:0000256" key="2">
    <source>
        <dbReference type="ARBA" id="ARBA00007957"/>
    </source>
</evidence>
<comment type="similarity">
    <text evidence="2">Belongs to the Fur family.</text>
</comment>
<dbReference type="AlphaFoldDB" id="A0A2H3KKT2"/>
<dbReference type="Proteomes" id="UP000220922">
    <property type="component" value="Unassembled WGS sequence"/>
</dbReference>
<dbReference type="OrthoDB" id="8659436at2"/>
<comment type="subunit">
    <text evidence="3">Homodimer.</text>
</comment>
<dbReference type="InterPro" id="IPR036388">
    <property type="entry name" value="WH-like_DNA-bd_sf"/>
</dbReference>
<evidence type="ECO:0000256" key="12">
    <source>
        <dbReference type="PIRSR" id="PIRSR602481-2"/>
    </source>
</evidence>
<evidence type="ECO:0000313" key="14">
    <source>
        <dbReference type="Proteomes" id="UP000220922"/>
    </source>
</evidence>
<dbReference type="InterPro" id="IPR002481">
    <property type="entry name" value="FUR"/>
</dbReference>
<dbReference type="EMBL" id="LYXE01000122">
    <property type="protein sequence ID" value="PDV97840.1"/>
    <property type="molecule type" value="Genomic_DNA"/>
</dbReference>
<keyword evidence="9" id="KW-0238">DNA-binding</keyword>
<dbReference type="SUPFAM" id="SSF46785">
    <property type="entry name" value="Winged helix' DNA-binding domain"/>
    <property type="match status" value="1"/>
</dbReference>
<keyword evidence="6 11" id="KW-0479">Metal-binding</keyword>
<dbReference type="Pfam" id="PF01475">
    <property type="entry name" value="FUR"/>
    <property type="match status" value="1"/>
</dbReference>
<dbReference type="GO" id="GO:0003700">
    <property type="term" value="F:DNA-binding transcription factor activity"/>
    <property type="evidence" value="ECO:0007669"/>
    <property type="project" value="InterPro"/>
</dbReference>